<sequence>MKWVMHWPSVKQPLARNYTNMYIMPSTFLISWGSQLIKSSLNSTKQVEFLRVVLTSVDLTASLAPQRKESIKEQSLQLLQGNISLHDLASSIGLAVAADHAVELGTPQIQNLEIIKIRKLALNCGNYFSKGYAKARAAGAASPEVEMVSASTVGTTTTGGWYALVPGTGKAVNSALGTFHTVYRGRVGDSHLAPMPSGHTTTQDMEVCVSHTAPMPGSQTPLQDIDGGSAIQLPCQAASHLSPPVVLSVVQVRIFQCSWYLW</sequence>
<name>A0A5B7FQW0_PORTR</name>
<dbReference type="OrthoDB" id="2348824at2759"/>
<comment type="caution">
    <text evidence="1">The sequence shown here is derived from an EMBL/GenBank/DDBJ whole genome shotgun (WGS) entry which is preliminary data.</text>
</comment>
<evidence type="ECO:0000313" key="1">
    <source>
        <dbReference type="EMBL" id="MPC49861.1"/>
    </source>
</evidence>
<keyword evidence="2" id="KW-1185">Reference proteome</keyword>
<dbReference type="EMBL" id="VSRR010009144">
    <property type="protein sequence ID" value="MPC49861.1"/>
    <property type="molecule type" value="Genomic_DNA"/>
</dbReference>
<reference evidence="1 2" key="1">
    <citation type="submission" date="2019-05" db="EMBL/GenBank/DDBJ databases">
        <title>Another draft genome of Portunus trituberculatus and its Hox gene families provides insights of decapod evolution.</title>
        <authorList>
            <person name="Jeong J.-H."/>
            <person name="Song I."/>
            <person name="Kim S."/>
            <person name="Choi T."/>
            <person name="Kim D."/>
            <person name="Ryu S."/>
            <person name="Kim W."/>
        </authorList>
    </citation>
    <scope>NUCLEOTIDE SEQUENCE [LARGE SCALE GENOMIC DNA]</scope>
    <source>
        <tissue evidence="1">Muscle</tissue>
    </source>
</reference>
<gene>
    <name evidence="1" type="ORF">E2C01_043677</name>
</gene>
<evidence type="ECO:0000313" key="2">
    <source>
        <dbReference type="Proteomes" id="UP000324222"/>
    </source>
</evidence>
<protein>
    <submittedName>
        <fullName evidence="1">Uncharacterized protein</fullName>
    </submittedName>
</protein>
<proteinExistence type="predicted"/>
<organism evidence="1 2">
    <name type="scientific">Portunus trituberculatus</name>
    <name type="common">Swimming crab</name>
    <name type="synonym">Neptunus trituberculatus</name>
    <dbReference type="NCBI Taxonomy" id="210409"/>
    <lineage>
        <taxon>Eukaryota</taxon>
        <taxon>Metazoa</taxon>
        <taxon>Ecdysozoa</taxon>
        <taxon>Arthropoda</taxon>
        <taxon>Crustacea</taxon>
        <taxon>Multicrustacea</taxon>
        <taxon>Malacostraca</taxon>
        <taxon>Eumalacostraca</taxon>
        <taxon>Eucarida</taxon>
        <taxon>Decapoda</taxon>
        <taxon>Pleocyemata</taxon>
        <taxon>Brachyura</taxon>
        <taxon>Eubrachyura</taxon>
        <taxon>Portunoidea</taxon>
        <taxon>Portunidae</taxon>
        <taxon>Portuninae</taxon>
        <taxon>Portunus</taxon>
    </lineage>
</organism>
<dbReference type="AlphaFoldDB" id="A0A5B7FQW0"/>
<accession>A0A5B7FQW0</accession>
<dbReference type="Proteomes" id="UP000324222">
    <property type="component" value="Unassembled WGS sequence"/>
</dbReference>